<organism evidence="2 3">
    <name type="scientific">Phaeobacter porticola</name>
    <dbReference type="NCBI Taxonomy" id="1844006"/>
    <lineage>
        <taxon>Bacteria</taxon>
        <taxon>Pseudomonadati</taxon>
        <taxon>Pseudomonadota</taxon>
        <taxon>Alphaproteobacteria</taxon>
        <taxon>Rhodobacterales</taxon>
        <taxon>Roseobacteraceae</taxon>
        <taxon>Phaeobacter</taxon>
    </lineage>
</organism>
<sequence length="146" mass="16776">MLIVGWQERVDLPLLGLSNLKAKIDTGARTSALHATDIATFDRDGLPWVRFHTRFDDDAHDTDVECPVHDRRDVKNTSGIPETRIIIQTKFRIATRLWKIDLSLTERTEMKFRMIVGRTALRGHSILVNPGKRNLTTMPPAKRRKH</sequence>
<dbReference type="PANTHER" id="PTHR38037">
    <property type="entry name" value="ZN_PROTEASE DOMAIN-CONTAINING PROTEIN"/>
    <property type="match status" value="1"/>
</dbReference>
<evidence type="ECO:0000259" key="1">
    <source>
        <dbReference type="Pfam" id="PF05618"/>
    </source>
</evidence>
<proteinExistence type="predicted"/>
<gene>
    <name evidence="2" type="ORF">PhaeoP97_03289</name>
</gene>
<dbReference type="KEGG" id="php:PhaeoP97_03289"/>
<dbReference type="EMBL" id="CP016364">
    <property type="protein sequence ID" value="APG48647.1"/>
    <property type="molecule type" value="Genomic_DNA"/>
</dbReference>
<dbReference type="RefSeq" id="WP_072505949.1">
    <property type="nucleotide sequence ID" value="NZ_CP016364.1"/>
</dbReference>
<dbReference type="Gene3D" id="2.40.70.10">
    <property type="entry name" value="Acid Proteases"/>
    <property type="match status" value="1"/>
</dbReference>
<dbReference type="Pfam" id="PF05618">
    <property type="entry name" value="Zn_protease"/>
    <property type="match status" value="1"/>
</dbReference>
<dbReference type="InterPro" id="IPR021109">
    <property type="entry name" value="Peptidase_aspartic_dom_sf"/>
</dbReference>
<name>A0A1L3I959_9RHOB</name>
<dbReference type="InterPro" id="IPR008503">
    <property type="entry name" value="Asp_endopeptidase"/>
</dbReference>
<reference evidence="3" key="1">
    <citation type="submission" date="2016-07" db="EMBL/GenBank/DDBJ databases">
        <title>Phaeobacter portensis sp. nov., a tropodithietic acid producing bacterium isolated from a German harbor.</title>
        <authorList>
            <person name="Freese H.M."/>
            <person name="Bunk B."/>
            <person name="Breider S."/>
            <person name="Brinkhoff T."/>
        </authorList>
    </citation>
    <scope>NUCLEOTIDE SEQUENCE [LARGE SCALE GENOMIC DNA]</scope>
    <source>
        <strain evidence="3">P97</strain>
    </source>
</reference>
<dbReference type="PANTHER" id="PTHR38037:SF2">
    <property type="entry name" value="ATP-DEPENDENT ZINC PROTEASE DOMAIN-CONTAINING PROTEIN-RELATED"/>
    <property type="match status" value="1"/>
</dbReference>
<feature type="domain" description="Retropepsin-like aspartic endopeptidase" evidence="1">
    <location>
        <begin position="3"/>
        <end position="136"/>
    </location>
</feature>
<evidence type="ECO:0000313" key="2">
    <source>
        <dbReference type="EMBL" id="APG48647.1"/>
    </source>
</evidence>
<dbReference type="AlphaFoldDB" id="A0A1L3I959"/>
<dbReference type="OrthoDB" id="9782977at2"/>
<dbReference type="Proteomes" id="UP000183859">
    <property type="component" value="Chromosome"/>
</dbReference>
<evidence type="ECO:0000313" key="3">
    <source>
        <dbReference type="Proteomes" id="UP000183859"/>
    </source>
</evidence>
<keyword evidence="3" id="KW-1185">Reference proteome</keyword>
<dbReference type="STRING" id="1844006.PhaeoP97_03289"/>
<protein>
    <recommendedName>
        <fullName evidence="1">Retropepsin-like aspartic endopeptidase domain-containing protein</fullName>
    </recommendedName>
</protein>
<accession>A0A1L3I959</accession>
<dbReference type="SUPFAM" id="SSF50630">
    <property type="entry name" value="Acid proteases"/>
    <property type="match status" value="1"/>
</dbReference>